<reference evidence="10" key="1">
    <citation type="journal article" date="2013" name="Nature">
        <title>Pan genome of the phytoplankton Emiliania underpins its global distribution.</title>
        <authorList>
            <person name="Read B.A."/>
            <person name="Kegel J."/>
            <person name="Klute M.J."/>
            <person name="Kuo A."/>
            <person name="Lefebvre S.C."/>
            <person name="Maumus F."/>
            <person name="Mayer C."/>
            <person name="Miller J."/>
            <person name="Monier A."/>
            <person name="Salamov A."/>
            <person name="Young J."/>
            <person name="Aguilar M."/>
            <person name="Claverie J.M."/>
            <person name="Frickenhaus S."/>
            <person name="Gonzalez K."/>
            <person name="Herman E.K."/>
            <person name="Lin Y.C."/>
            <person name="Napier J."/>
            <person name="Ogata H."/>
            <person name="Sarno A.F."/>
            <person name="Shmutz J."/>
            <person name="Schroeder D."/>
            <person name="de Vargas C."/>
            <person name="Verret F."/>
            <person name="von Dassow P."/>
            <person name="Valentin K."/>
            <person name="Van de Peer Y."/>
            <person name="Wheeler G."/>
            <person name="Dacks J.B."/>
            <person name="Delwiche C.F."/>
            <person name="Dyhrman S.T."/>
            <person name="Glockner G."/>
            <person name="John U."/>
            <person name="Richards T."/>
            <person name="Worden A.Z."/>
            <person name="Zhang X."/>
            <person name="Grigoriev I.V."/>
            <person name="Allen A.E."/>
            <person name="Bidle K."/>
            <person name="Borodovsky M."/>
            <person name="Bowler C."/>
            <person name="Brownlee C."/>
            <person name="Cock J.M."/>
            <person name="Elias M."/>
            <person name="Gladyshev V.N."/>
            <person name="Groth M."/>
            <person name="Guda C."/>
            <person name="Hadaegh A."/>
            <person name="Iglesias-Rodriguez M.D."/>
            <person name="Jenkins J."/>
            <person name="Jones B.M."/>
            <person name="Lawson T."/>
            <person name="Leese F."/>
            <person name="Lindquist E."/>
            <person name="Lobanov A."/>
            <person name="Lomsadze A."/>
            <person name="Malik S.B."/>
            <person name="Marsh M.E."/>
            <person name="Mackinder L."/>
            <person name="Mock T."/>
            <person name="Mueller-Roeber B."/>
            <person name="Pagarete A."/>
            <person name="Parker M."/>
            <person name="Probert I."/>
            <person name="Quesneville H."/>
            <person name="Raines C."/>
            <person name="Rensing S.A."/>
            <person name="Riano-Pachon D.M."/>
            <person name="Richier S."/>
            <person name="Rokitta S."/>
            <person name="Shiraiwa Y."/>
            <person name="Soanes D.M."/>
            <person name="van der Giezen M."/>
            <person name="Wahlund T.M."/>
            <person name="Williams B."/>
            <person name="Wilson W."/>
            <person name="Wolfe G."/>
            <person name="Wurch L.L."/>
        </authorList>
    </citation>
    <scope>NUCLEOTIDE SEQUENCE</scope>
</reference>
<dbReference type="Proteomes" id="UP000013827">
    <property type="component" value="Unassembled WGS sequence"/>
</dbReference>
<evidence type="ECO:0000313" key="9">
    <source>
        <dbReference type="EnsemblProtists" id="EOD33210"/>
    </source>
</evidence>
<dbReference type="GO" id="GO:0005737">
    <property type="term" value="C:cytoplasm"/>
    <property type="evidence" value="ECO:0007669"/>
    <property type="project" value="UniProtKB-ARBA"/>
</dbReference>
<organism evidence="9 10">
    <name type="scientific">Emiliania huxleyi (strain CCMP1516)</name>
    <dbReference type="NCBI Taxonomy" id="280463"/>
    <lineage>
        <taxon>Eukaryota</taxon>
        <taxon>Haptista</taxon>
        <taxon>Haptophyta</taxon>
        <taxon>Prymnesiophyceae</taxon>
        <taxon>Isochrysidales</taxon>
        <taxon>Noelaerhabdaceae</taxon>
        <taxon>Emiliania</taxon>
    </lineage>
</organism>
<keyword evidence="6 8" id="KW-0472">Membrane</keyword>
<comment type="function">
    <text evidence="8">May be involved in fusion of retrograde transport vesicles derived from an endocytic compartment with the Golgi complex.</text>
</comment>
<comment type="similarity">
    <text evidence="7 8">Belongs to the SFT2 family.</text>
</comment>
<evidence type="ECO:0000256" key="4">
    <source>
        <dbReference type="ARBA" id="ARBA00022927"/>
    </source>
</evidence>
<dbReference type="GO" id="GO:0015031">
    <property type="term" value="P:protein transport"/>
    <property type="evidence" value="ECO:0007669"/>
    <property type="project" value="UniProtKB-KW"/>
</dbReference>
<keyword evidence="2 8" id="KW-0813">Transport</keyword>
<dbReference type="SUPFAM" id="SSF56399">
    <property type="entry name" value="ADP-ribosylation"/>
    <property type="match status" value="1"/>
</dbReference>
<sequence>MDDTSSHRPLGAQIGKLSCGTQRWMSTPSSASASWASASSAATSAGADAWKQASSFFVRKSDERLPLLADLEAGSLGSVAMRVMGRGGMGPPASRLQYWCRCWCLPALSYRQRIVGAAFCFVSGLLMLGSSLLSLTSLLLGSPGPFAVKYTLGNLLSICAIGFLVGWGNMCRLMCSRERRVASLIYLLSLCGTLLAVLRLQSQLLVTFAVLVQASACCRSEHVKTPVAEGQRHAAYERVECLPLALAASTVSLAATACRLPLPTAALCLTLTSANMAYRLPLPAAALGLPHPAATLTSANLAQRVSVTAATAICTAALPSSTIHLAFPSAAFRLALPTASASAVPAATLTPADLAQRLSVTAATAIGAATTSFTLAAARGAATTSTAFATALSITAPALAAAHLAAHLAAHFAATRLPPVYPPRLPPVYPPTVQADPGAPRIGIAIAGSVVGGLAALGLGMAWHYRASLSRLALRNRGREPVPVSRTDTELELSELRRAMGAAVQHSGLGLDTVHTEDSFTTLRGGRFATGAHELVFGRPAQAALGISHYLLVPEGRLHRGLAEGTAAIAREVAALGTPAACECLEYVLHAEAGSSDLTYQDGLKRDCDEDGNVLECRTIRLAAEYTVVAEERARGSDTAAAATIQQSFRRRRGQIVNGVLPRRPSRRGMRLADFVNHPSARLARLTEAQVVALRLYTTAAFSAINDPMRDQDRYERGEPHPLPVTVANLGEALRKLRAVEADLHAGTAMQRLCLYRGMRNVTAPAEFMARGGTELAPMSTTSDLEVAMRYSASRRAVLLRLITESFYERGPDISFASAFPAEAEFLFPPLTYLQPTGHVEVVLIEGLQYEVVDVRPRI</sequence>
<keyword evidence="3 8" id="KW-0812">Transmembrane</keyword>
<evidence type="ECO:0000256" key="5">
    <source>
        <dbReference type="ARBA" id="ARBA00022989"/>
    </source>
</evidence>
<evidence type="ECO:0000313" key="10">
    <source>
        <dbReference type="Proteomes" id="UP000013827"/>
    </source>
</evidence>
<evidence type="ECO:0000256" key="7">
    <source>
        <dbReference type="ARBA" id="ARBA00025800"/>
    </source>
</evidence>
<protein>
    <recommendedName>
        <fullName evidence="8">Vesicle transport protein</fullName>
    </recommendedName>
</protein>
<dbReference type="InterPro" id="IPR011691">
    <property type="entry name" value="Vesicle_transpt_SFT2"/>
</dbReference>
<dbReference type="AlphaFoldDB" id="A0A0D3KBS5"/>
<evidence type="ECO:0000256" key="8">
    <source>
        <dbReference type="RuleBase" id="RU363111"/>
    </source>
</evidence>
<dbReference type="EnsemblProtists" id="EOD33210">
    <property type="protein sequence ID" value="EOD33210"/>
    <property type="gene ID" value="EMIHUDRAFT_98901"/>
</dbReference>
<comment type="subcellular location">
    <subcellularLocation>
        <location evidence="1 8">Membrane</location>
        <topology evidence="1 8">Multi-pass membrane protein</topology>
    </subcellularLocation>
</comment>
<dbReference type="Pfam" id="PF04178">
    <property type="entry name" value="Got1"/>
    <property type="match status" value="1"/>
</dbReference>
<dbReference type="KEGG" id="ehx:EMIHUDRAFT_98901"/>
<keyword evidence="4 8" id="KW-0653">Protein transport</keyword>
<evidence type="ECO:0000256" key="6">
    <source>
        <dbReference type="ARBA" id="ARBA00023136"/>
    </source>
</evidence>
<dbReference type="PANTHER" id="PTHR23137">
    <property type="entry name" value="VESICLE TRANSPORT PROTEIN-RELATED"/>
    <property type="match status" value="1"/>
</dbReference>
<dbReference type="eggNOG" id="ENOG502SQ6H">
    <property type="taxonomic scope" value="Eukaryota"/>
</dbReference>
<keyword evidence="5 8" id="KW-1133">Transmembrane helix</keyword>
<accession>A0A0D3KBS5</accession>
<dbReference type="GeneID" id="17278559"/>
<dbReference type="RefSeq" id="XP_005785639.1">
    <property type="nucleotide sequence ID" value="XM_005785582.1"/>
</dbReference>
<dbReference type="STRING" id="2903.R1F2S7"/>
<dbReference type="Gene3D" id="3.90.176.10">
    <property type="entry name" value="Toxin ADP-ribosyltransferase, Chain A, domain 1"/>
    <property type="match status" value="1"/>
</dbReference>
<dbReference type="HOGENOM" id="CLU_333022_0_0_1"/>
<keyword evidence="10" id="KW-1185">Reference proteome</keyword>
<feature type="transmembrane region" description="Helical" evidence="8">
    <location>
        <begin position="152"/>
        <end position="169"/>
    </location>
</feature>
<evidence type="ECO:0000256" key="2">
    <source>
        <dbReference type="ARBA" id="ARBA00022448"/>
    </source>
</evidence>
<dbReference type="PROSITE" id="PS51996">
    <property type="entry name" value="TR_MART"/>
    <property type="match status" value="1"/>
</dbReference>
<feature type="transmembrane region" description="Helical" evidence="8">
    <location>
        <begin position="114"/>
        <end position="140"/>
    </location>
</feature>
<evidence type="ECO:0000256" key="3">
    <source>
        <dbReference type="ARBA" id="ARBA00022692"/>
    </source>
</evidence>
<dbReference type="GO" id="GO:0016020">
    <property type="term" value="C:membrane"/>
    <property type="evidence" value="ECO:0007669"/>
    <property type="project" value="UniProtKB-SubCell"/>
</dbReference>
<dbReference type="PaxDb" id="2903-EOD33210"/>
<feature type="transmembrane region" description="Helical" evidence="8">
    <location>
        <begin position="181"/>
        <end position="200"/>
    </location>
</feature>
<dbReference type="GO" id="GO:0012505">
    <property type="term" value="C:endomembrane system"/>
    <property type="evidence" value="ECO:0007669"/>
    <property type="project" value="UniProtKB-ARBA"/>
</dbReference>
<reference evidence="9" key="2">
    <citation type="submission" date="2024-10" db="UniProtKB">
        <authorList>
            <consortium name="EnsemblProtists"/>
        </authorList>
    </citation>
    <scope>IDENTIFICATION</scope>
</reference>
<name>A0A0D3KBS5_EMIH1</name>
<comment type="caution">
    <text evidence="8">Lacks conserved residue(s) required for the propagation of feature annotation.</text>
</comment>
<evidence type="ECO:0000256" key="1">
    <source>
        <dbReference type="ARBA" id="ARBA00004141"/>
    </source>
</evidence>
<dbReference type="PANTHER" id="PTHR23137:SF6">
    <property type="entry name" value="VESICLE TRANSPORT PROTEIN"/>
    <property type="match status" value="1"/>
</dbReference>
<dbReference type="GO" id="GO:0016192">
    <property type="term" value="P:vesicle-mediated transport"/>
    <property type="evidence" value="ECO:0007669"/>
    <property type="project" value="InterPro"/>
</dbReference>
<dbReference type="InterPro" id="IPR007305">
    <property type="entry name" value="Vesicle_transpt_Got1/SFT2"/>
</dbReference>
<proteinExistence type="inferred from homology"/>